<dbReference type="Proteomes" id="UP000011980">
    <property type="component" value="Unassembled WGS sequence"/>
</dbReference>
<proteinExistence type="predicted"/>
<gene>
    <name evidence="2" type="ORF">LEP1GSC008_0524</name>
</gene>
<organism evidence="2 3">
    <name type="scientific">Leptospira kirschneri serovar Bulgarica str. Nikolaevo</name>
    <dbReference type="NCBI Taxonomy" id="1240687"/>
    <lineage>
        <taxon>Bacteria</taxon>
        <taxon>Pseudomonadati</taxon>
        <taxon>Spirochaetota</taxon>
        <taxon>Spirochaetia</taxon>
        <taxon>Leptospirales</taxon>
        <taxon>Leptospiraceae</taxon>
        <taxon>Leptospira</taxon>
    </lineage>
</organism>
<evidence type="ECO:0000256" key="1">
    <source>
        <dbReference type="SAM" id="Phobius"/>
    </source>
</evidence>
<evidence type="ECO:0000313" key="2">
    <source>
        <dbReference type="EMBL" id="EMK23686.1"/>
    </source>
</evidence>
<protein>
    <submittedName>
        <fullName evidence="2">Uncharacterized protein</fullName>
    </submittedName>
</protein>
<keyword evidence="1" id="KW-1133">Transmembrane helix</keyword>
<comment type="caution">
    <text evidence="2">The sequence shown here is derived from an EMBL/GenBank/DDBJ whole genome shotgun (WGS) entry which is preliminary data.</text>
</comment>
<reference evidence="2 3" key="1">
    <citation type="submission" date="2013-01" db="EMBL/GenBank/DDBJ databases">
        <authorList>
            <person name="Harkins D.M."/>
            <person name="Durkin A.S."/>
            <person name="Brinkac L.M."/>
            <person name="Haft D.H."/>
            <person name="Selengut J.D."/>
            <person name="Sanka R."/>
            <person name="DePew J."/>
            <person name="Purushe J."/>
            <person name="Galloway R.L."/>
            <person name="Vinetz J.M."/>
            <person name="Sutton G.G."/>
            <person name="Nierman W.C."/>
            <person name="Fouts D.E."/>
        </authorList>
    </citation>
    <scope>NUCLEOTIDE SEQUENCE [LARGE SCALE GENOMIC DNA]</scope>
    <source>
        <strain evidence="2 3">Nikolaevo</strain>
    </source>
</reference>
<dbReference type="AlphaFoldDB" id="M6FLK1"/>
<keyword evidence="1" id="KW-0472">Membrane</keyword>
<feature type="transmembrane region" description="Helical" evidence="1">
    <location>
        <begin position="17"/>
        <end position="37"/>
    </location>
</feature>
<dbReference type="EMBL" id="ANCE01000138">
    <property type="protein sequence ID" value="EMK23686.1"/>
    <property type="molecule type" value="Genomic_DNA"/>
</dbReference>
<accession>M6FLK1</accession>
<sequence length="41" mass="5079">MNLTENVLERFLGKKNWIYVFSFLEFYDLLSLVYSFLRLKK</sequence>
<evidence type="ECO:0000313" key="3">
    <source>
        <dbReference type="Proteomes" id="UP000011980"/>
    </source>
</evidence>
<name>M6FLK1_9LEPT</name>
<dbReference type="PATRIC" id="fig|1240687.3.peg.2818"/>
<keyword evidence="1" id="KW-0812">Transmembrane</keyword>